<dbReference type="GO" id="GO:0006888">
    <property type="term" value="P:endoplasmic reticulum to Golgi vesicle-mediated transport"/>
    <property type="evidence" value="ECO:0007669"/>
    <property type="project" value="TreeGrafter"/>
</dbReference>
<name>A0AAW1QT42_9CHLO</name>
<feature type="transmembrane region" description="Helical" evidence="1">
    <location>
        <begin position="103"/>
        <end position="125"/>
    </location>
</feature>
<accession>A0AAW1QT42</accession>
<gene>
    <name evidence="3" type="ORF">WJX72_012022</name>
</gene>
<dbReference type="GO" id="GO:0016197">
    <property type="term" value="P:endosomal transport"/>
    <property type="evidence" value="ECO:0007669"/>
    <property type="project" value="TreeGrafter"/>
</dbReference>
<dbReference type="InterPro" id="IPR029063">
    <property type="entry name" value="SAM-dependent_MTases_sf"/>
</dbReference>
<proteinExistence type="predicted"/>
<evidence type="ECO:0000256" key="1">
    <source>
        <dbReference type="SAM" id="Phobius"/>
    </source>
</evidence>
<keyword evidence="1" id="KW-0472">Membrane</keyword>
<comment type="caution">
    <text evidence="3">The sequence shown here is derived from an EMBL/GenBank/DDBJ whole genome shotgun (WGS) entry which is preliminary data.</text>
</comment>
<evidence type="ECO:0000313" key="3">
    <source>
        <dbReference type="EMBL" id="KAK9824644.1"/>
    </source>
</evidence>
<dbReference type="GO" id="GO:0031902">
    <property type="term" value="C:late endosome membrane"/>
    <property type="evidence" value="ECO:0007669"/>
    <property type="project" value="TreeGrafter"/>
</dbReference>
<dbReference type="EMBL" id="JALJOR010000002">
    <property type="protein sequence ID" value="KAK9824644.1"/>
    <property type="molecule type" value="Genomic_DNA"/>
</dbReference>
<evidence type="ECO:0000259" key="2">
    <source>
        <dbReference type="Pfam" id="PF05050"/>
    </source>
</evidence>
<dbReference type="Pfam" id="PF05050">
    <property type="entry name" value="Methyltransf_21"/>
    <property type="match status" value="1"/>
</dbReference>
<evidence type="ECO:0000313" key="4">
    <source>
        <dbReference type="Proteomes" id="UP001489004"/>
    </source>
</evidence>
<dbReference type="InterPro" id="IPR053202">
    <property type="entry name" value="EGF_Rcpt_Signaling_Reg"/>
</dbReference>
<organism evidence="3 4">
    <name type="scientific">[Myrmecia] bisecta</name>
    <dbReference type="NCBI Taxonomy" id="41462"/>
    <lineage>
        <taxon>Eukaryota</taxon>
        <taxon>Viridiplantae</taxon>
        <taxon>Chlorophyta</taxon>
        <taxon>core chlorophytes</taxon>
        <taxon>Trebouxiophyceae</taxon>
        <taxon>Trebouxiales</taxon>
        <taxon>Trebouxiaceae</taxon>
        <taxon>Myrmecia</taxon>
    </lineage>
</organism>
<keyword evidence="1" id="KW-0812">Transmembrane</keyword>
<feature type="domain" description="Methyltransferase FkbM" evidence="2">
    <location>
        <begin position="210"/>
        <end position="340"/>
    </location>
</feature>
<dbReference type="SUPFAM" id="SSF53335">
    <property type="entry name" value="S-adenosyl-L-methionine-dependent methyltransferases"/>
    <property type="match status" value="1"/>
</dbReference>
<dbReference type="GO" id="GO:0005789">
    <property type="term" value="C:endoplasmic reticulum membrane"/>
    <property type="evidence" value="ECO:0007669"/>
    <property type="project" value="TreeGrafter"/>
</dbReference>
<sequence length="356" mass="39127">MYRVSSPTSEEEARKLMYGKGFSYALTLPDLDVDRSEIEAQIKAHHFDLIVYGITHYDDGLYFLNTVMSEYSKHQVIFVDGSDYGAPATDELFSRPDLGEPCLVLGAGAMAACTFTILMLGLLACGHSKGEHLRRLQQHHHPPAHDSLGPANSAVLGWLPAASRLHVEWPSLKDGHALATEPQYYSQSGEDKHAHTHYFHNMVEGTYLEMGALDGVTFSNTKFFHDSLGWRGVLIEPNPRLHDKLKDNRPNDVCFNAAVCSTPSPVHFIEGQSAENPVFGAAVGGILEFMSADYRALWHPNADPSQLPAVMCLGLTALLQKAGATHIDFFSLDVEGAELEEEVYGEQLSALAGKLF</sequence>
<dbReference type="Gene3D" id="3.40.50.150">
    <property type="entry name" value="Vaccinia Virus protein VP39"/>
    <property type="match status" value="1"/>
</dbReference>
<dbReference type="PANTHER" id="PTHR34009">
    <property type="entry name" value="PROTEIN STAR"/>
    <property type="match status" value="1"/>
</dbReference>
<dbReference type="PANTHER" id="PTHR34009:SF2">
    <property type="entry name" value="PROTEIN STAR"/>
    <property type="match status" value="1"/>
</dbReference>
<dbReference type="InterPro" id="IPR006342">
    <property type="entry name" value="FkbM_mtfrase"/>
</dbReference>
<dbReference type="Proteomes" id="UP001489004">
    <property type="component" value="Unassembled WGS sequence"/>
</dbReference>
<dbReference type="AlphaFoldDB" id="A0AAW1QT42"/>
<dbReference type="GO" id="GO:0005794">
    <property type="term" value="C:Golgi apparatus"/>
    <property type="evidence" value="ECO:0007669"/>
    <property type="project" value="TreeGrafter"/>
</dbReference>
<keyword evidence="1" id="KW-1133">Transmembrane helix</keyword>
<dbReference type="GO" id="GO:0005886">
    <property type="term" value="C:plasma membrane"/>
    <property type="evidence" value="ECO:0007669"/>
    <property type="project" value="TreeGrafter"/>
</dbReference>
<protein>
    <recommendedName>
        <fullName evidence="2">Methyltransferase FkbM domain-containing protein</fullName>
    </recommendedName>
</protein>
<reference evidence="3 4" key="1">
    <citation type="journal article" date="2024" name="Nat. Commun.">
        <title>Phylogenomics reveals the evolutionary origins of lichenization in chlorophyte algae.</title>
        <authorList>
            <person name="Puginier C."/>
            <person name="Libourel C."/>
            <person name="Otte J."/>
            <person name="Skaloud P."/>
            <person name="Haon M."/>
            <person name="Grisel S."/>
            <person name="Petersen M."/>
            <person name="Berrin J.G."/>
            <person name="Delaux P.M."/>
            <person name="Dal Grande F."/>
            <person name="Keller J."/>
        </authorList>
    </citation>
    <scope>NUCLEOTIDE SEQUENCE [LARGE SCALE GENOMIC DNA]</scope>
    <source>
        <strain evidence="3 4">SAG 2043</strain>
    </source>
</reference>
<keyword evidence="4" id="KW-1185">Reference proteome</keyword>